<comment type="caution">
    <text evidence="1">The sequence shown here is derived from an EMBL/GenBank/DDBJ whole genome shotgun (WGS) entry which is preliminary data.</text>
</comment>
<proteinExistence type="predicted"/>
<dbReference type="SUPFAM" id="SSF48695">
    <property type="entry name" value="Multiheme cytochromes"/>
    <property type="match status" value="1"/>
</dbReference>
<dbReference type="Proteomes" id="UP001594351">
    <property type="component" value="Unassembled WGS sequence"/>
</dbReference>
<evidence type="ECO:0000313" key="1">
    <source>
        <dbReference type="EMBL" id="MFC1853482.1"/>
    </source>
</evidence>
<keyword evidence="2" id="KW-1185">Reference proteome</keyword>
<organism evidence="1 2">
    <name type="scientific">candidate division CSSED10-310 bacterium</name>
    <dbReference type="NCBI Taxonomy" id="2855610"/>
    <lineage>
        <taxon>Bacteria</taxon>
        <taxon>Bacteria division CSSED10-310</taxon>
    </lineage>
</organism>
<protein>
    <submittedName>
        <fullName evidence="1">Uncharacterized protein</fullName>
    </submittedName>
</protein>
<dbReference type="EMBL" id="JBHPBY010000511">
    <property type="protein sequence ID" value="MFC1853482.1"/>
    <property type="molecule type" value="Genomic_DNA"/>
</dbReference>
<dbReference type="PROSITE" id="PS51257">
    <property type="entry name" value="PROKAR_LIPOPROTEIN"/>
    <property type="match status" value="1"/>
</dbReference>
<sequence length="134" mass="14287">MEKKHRRIGYLCLCLICFIILILFSCNDDDDGAEPQNPTTTPTYSTTPSPTPTFNPANCTGCHGFPPSSGKHFDHNGQNCCACVDCHASAVDQNNNLAEAHDNGSIDVEFAGGGTWDGSGCFGLSSDCHGSRAW</sequence>
<evidence type="ECO:0000313" key="2">
    <source>
        <dbReference type="Proteomes" id="UP001594351"/>
    </source>
</evidence>
<reference evidence="1 2" key="1">
    <citation type="submission" date="2024-09" db="EMBL/GenBank/DDBJ databases">
        <title>Laminarin stimulates single cell rates of sulfate reduction while oxygen inhibits transcriptomic activity in coastal marine sediment.</title>
        <authorList>
            <person name="Lindsay M."/>
            <person name="Orcutt B."/>
            <person name="Emerson D."/>
            <person name="Stepanauskas R."/>
            <person name="D'Angelo T."/>
        </authorList>
    </citation>
    <scope>NUCLEOTIDE SEQUENCE [LARGE SCALE GENOMIC DNA]</scope>
    <source>
        <strain evidence="1">SAG AM-311-K15</strain>
    </source>
</reference>
<name>A0ABV6Z4V6_UNCC1</name>
<accession>A0ABV6Z4V6</accession>
<dbReference type="InterPro" id="IPR036280">
    <property type="entry name" value="Multihaem_cyt_sf"/>
</dbReference>
<gene>
    <name evidence="1" type="ORF">ACFL27_25100</name>
</gene>